<dbReference type="GO" id="GO:0005829">
    <property type="term" value="C:cytosol"/>
    <property type="evidence" value="ECO:0007669"/>
    <property type="project" value="UniProtKB-SubCell"/>
</dbReference>
<dbReference type="EnsemblMetazoa" id="CLYHEMT017527.1">
    <property type="protein sequence ID" value="CLYHEMP017527.1"/>
    <property type="gene ID" value="CLYHEMG017527"/>
</dbReference>
<dbReference type="InterPro" id="IPR015422">
    <property type="entry name" value="PyrdxlP-dep_Trfase_small"/>
</dbReference>
<accession>A0A7M5X4S3</accession>
<evidence type="ECO:0000259" key="12">
    <source>
        <dbReference type="Pfam" id="PF00266"/>
    </source>
</evidence>
<evidence type="ECO:0000256" key="7">
    <source>
        <dbReference type="ARBA" id="ARBA00022898"/>
    </source>
</evidence>
<comment type="function">
    <text evidence="9">Catalyzes the decomposition of L-selenocysteine to L-alanine and elemental selenium.</text>
</comment>
<dbReference type="InterPro" id="IPR015424">
    <property type="entry name" value="PyrdxlP-dep_Trfase"/>
</dbReference>
<dbReference type="GO" id="GO:0009000">
    <property type="term" value="F:selenocysteine lyase activity"/>
    <property type="evidence" value="ECO:0007669"/>
    <property type="project" value="UniProtKB-EC"/>
</dbReference>
<evidence type="ECO:0000256" key="11">
    <source>
        <dbReference type="ARBA" id="ARBA00040554"/>
    </source>
</evidence>
<dbReference type="AlphaFoldDB" id="A0A7M5X4S3"/>
<name>A0A7M5X4S3_9CNID</name>
<dbReference type="FunFam" id="3.40.640.10:FF:000083">
    <property type="entry name" value="Selenocysteine lyase"/>
    <property type="match status" value="1"/>
</dbReference>
<keyword evidence="8" id="KW-0456">Lyase</keyword>
<dbReference type="EC" id="4.4.1.16" evidence="10"/>
<protein>
    <recommendedName>
        <fullName evidence="11">Selenocysteine lyase</fullName>
        <ecNumber evidence="10">4.4.1.16</ecNumber>
    </recommendedName>
</protein>
<reference evidence="13" key="1">
    <citation type="submission" date="2021-01" db="UniProtKB">
        <authorList>
            <consortium name="EnsemblMetazoa"/>
        </authorList>
    </citation>
    <scope>IDENTIFICATION</scope>
</reference>
<dbReference type="InterPro" id="IPR016454">
    <property type="entry name" value="Cysteine_dSase"/>
</dbReference>
<dbReference type="PANTHER" id="PTHR11601">
    <property type="entry name" value="CYSTEINE DESULFURYLASE FAMILY MEMBER"/>
    <property type="match status" value="1"/>
</dbReference>
<dbReference type="PIRSF" id="PIRSF005572">
    <property type="entry name" value="NifS"/>
    <property type="match status" value="1"/>
</dbReference>
<keyword evidence="7" id="KW-0663">Pyridoxal phosphate</keyword>
<proteinExistence type="inferred from homology"/>
<dbReference type="GO" id="GO:0016740">
    <property type="term" value="F:transferase activity"/>
    <property type="evidence" value="ECO:0007669"/>
    <property type="project" value="UniProtKB-KW"/>
</dbReference>
<dbReference type="PANTHER" id="PTHR11601:SF62">
    <property type="entry name" value="SELENOCYSTEINE LYASE"/>
    <property type="match status" value="1"/>
</dbReference>
<keyword evidence="6" id="KW-0808">Transferase</keyword>
<evidence type="ECO:0000313" key="14">
    <source>
        <dbReference type="Proteomes" id="UP000594262"/>
    </source>
</evidence>
<evidence type="ECO:0000256" key="9">
    <source>
        <dbReference type="ARBA" id="ARBA00037407"/>
    </source>
</evidence>
<comment type="similarity">
    <text evidence="3">Belongs to the class-V pyridoxal-phosphate-dependent aminotransferase family.</text>
</comment>
<keyword evidence="14" id="KW-1185">Reference proteome</keyword>
<comment type="cofactor">
    <cofactor evidence="1">
        <name>pyridoxal 5'-phosphate</name>
        <dbReference type="ChEBI" id="CHEBI:597326"/>
    </cofactor>
</comment>
<comment type="subunit">
    <text evidence="4">Homodimer.</text>
</comment>
<evidence type="ECO:0000256" key="1">
    <source>
        <dbReference type="ARBA" id="ARBA00001933"/>
    </source>
</evidence>
<evidence type="ECO:0000256" key="5">
    <source>
        <dbReference type="ARBA" id="ARBA00022490"/>
    </source>
</evidence>
<dbReference type="Gene3D" id="3.40.640.10">
    <property type="entry name" value="Type I PLP-dependent aspartate aminotransferase-like (Major domain)"/>
    <property type="match status" value="1"/>
</dbReference>
<comment type="subcellular location">
    <subcellularLocation>
        <location evidence="2">Cytoplasm</location>
        <location evidence="2">Cytosol</location>
    </subcellularLocation>
</comment>
<dbReference type="FunFam" id="3.90.1150.10:FF:000065">
    <property type="entry name" value="Selenocysteine lyase"/>
    <property type="match status" value="1"/>
</dbReference>
<dbReference type="InterPro" id="IPR015421">
    <property type="entry name" value="PyrdxlP-dep_Trfase_major"/>
</dbReference>
<evidence type="ECO:0000256" key="8">
    <source>
        <dbReference type="ARBA" id="ARBA00023239"/>
    </source>
</evidence>
<sequence length="415" mass="45995">MVASNGTSTHTNETDTENRIFMDYNATTPLAPSVIKVIGSSLVTGWANPSSSYQIGVKAKQMITEARHHLLKMINGSKESELTFTSGGTEANNHMIWMACKYFNEFHKEHNRINSKKPHIITSCIEHDSILNPLKELEREGRVDVTYVNVSKEHGFVDPDNVLQEIRDETVLVTLMMANNETGVIQKVAEICKRIKALPRRDDLPRILLHTDAAQTIGKIPVDVQELNVDYLTIVGHKFYGPRIGAFWVRDGLPYFPMMLGGGQECGRRAGTENTPMITGLGEAARLVCQNLKTDTEYLREIRDYLIQRLRQEVGAENIQVNCGHVSSRLPNTANISFINSKLDGRGILARCSRLAASVGAACHTDCGAQASGILLAHHVTFEIAIKAVRLSVGRHTTKEEVDIIVQDLKQAVLS</sequence>
<dbReference type="SUPFAM" id="SSF53383">
    <property type="entry name" value="PLP-dependent transferases"/>
    <property type="match status" value="1"/>
</dbReference>
<evidence type="ECO:0000256" key="10">
    <source>
        <dbReference type="ARBA" id="ARBA00039054"/>
    </source>
</evidence>
<evidence type="ECO:0000313" key="13">
    <source>
        <dbReference type="EnsemblMetazoa" id="CLYHEMP017527.1"/>
    </source>
</evidence>
<keyword evidence="5" id="KW-0963">Cytoplasm</keyword>
<evidence type="ECO:0000256" key="3">
    <source>
        <dbReference type="ARBA" id="ARBA00009236"/>
    </source>
</evidence>
<evidence type="ECO:0000256" key="2">
    <source>
        <dbReference type="ARBA" id="ARBA00004514"/>
    </source>
</evidence>
<dbReference type="InterPro" id="IPR000192">
    <property type="entry name" value="Aminotrans_V_dom"/>
</dbReference>
<dbReference type="Proteomes" id="UP000594262">
    <property type="component" value="Unplaced"/>
</dbReference>
<dbReference type="Pfam" id="PF00266">
    <property type="entry name" value="Aminotran_5"/>
    <property type="match status" value="1"/>
</dbReference>
<dbReference type="OrthoDB" id="10250117at2759"/>
<organism evidence="13 14">
    <name type="scientific">Clytia hemisphaerica</name>
    <dbReference type="NCBI Taxonomy" id="252671"/>
    <lineage>
        <taxon>Eukaryota</taxon>
        <taxon>Metazoa</taxon>
        <taxon>Cnidaria</taxon>
        <taxon>Hydrozoa</taxon>
        <taxon>Hydroidolina</taxon>
        <taxon>Leptothecata</taxon>
        <taxon>Obeliida</taxon>
        <taxon>Clytiidae</taxon>
        <taxon>Clytia</taxon>
    </lineage>
</organism>
<feature type="domain" description="Aminotransferase class V" evidence="12">
    <location>
        <begin position="20"/>
        <end position="404"/>
    </location>
</feature>
<evidence type="ECO:0000256" key="6">
    <source>
        <dbReference type="ARBA" id="ARBA00022679"/>
    </source>
</evidence>
<dbReference type="Gene3D" id="1.10.260.50">
    <property type="match status" value="1"/>
</dbReference>
<dbReference type="Gene3D" id="3.90.1150.10">
    <property type="entry name" value="Aspartate Aminotransferase, domain 1"/>
    <property type="match status" value="1"/>
</dbReference>
<evidence type="ECO:0000256" key="4">
    <source>
        <dbReference type="ARBA" id="ARBA00011738"/>
    </source>
</evidence>